<comment type="catalytic activity">
    <reaction evidence="12">
        <text>K(+)(in) = K(+)(out)</text>
        <dbReference type="Rhea" id="RHEA:29463"/>
        <dbReference type="ChEBI" id="CHEBI:29103"/>
    </reaction>
</comment>
<dbReference type="EMBL" id="FOVH01000002">
    <property type="protein sequence ID" value="SFN52447.1"/>
    <property type="molecule type" value="Genomic_DNA"/>
</dbReference>
<evidence type="ECO:0000256" key="2">
    <source>
        <dbReference type="ARBA" id="ARBA00006920"/>
    </source>
</evidence>
<comment type="subcellular location">
    <subcellularLocation>
        <location evidence="1">Membrane</location>
        <topology evidence="1">Multi-pass membrane protein</topology>
    </subcellularLocation>
</comment>
<evidence type="ECO:0000313" key="14">
    <source>
        <dbReference type="EMBL" id="SFN52447.1"/>
    </source>
</evidence>
<dbReference type="PANTHER" id="PTHR31462:SF5">
    <property type="entry name" value="ENDOSOMAL_LYSOSOMAL PROTON CHANNEL TMEM175"/>
    <property type="match status" value="1"/>
</dbReference>
<evidence type="ECO:0000256" key="5">
    <source>
        <dbReference type="ARBA" id="ARBA00022692"/>
    </source>
</evidence>
<name>A0A1I4ZQJ9_9ACTN</name>
<evidence type="ECO:0000256" key="4">
    <source>
        <dbReference type="ARBA" id="ARBA00022538"/>
    </source>
</evidence>
<keyword evidence="8 13" id="KW-1133">Transmembrane helix</keyword>
<dbReference type="Proteomes" id="UP000183413">
    <property type="component" value="Unassembled WGS sequence"/>
</dbReference>
<evidence type="ECO:0000256" key="8">
    <source>
        <dbReference type="ARBA" id="ARBA00022989"/>
    </source>
</evidence>
<evidence type="ECO:0000256" key="3">
    <source>
        <dbReference type="ARBA" id="ARBA00022448"/>
    </source>
</evidence>
<dbReference type="PANTHER" id="PTHR31462">
    <property type="entry name" value="ENDOSOMAL/LYSOSOMAL POTASSIUM CHANNEL TMEM175"/>
    <property type="match status" value="1"/>
</dbReference>
<evidence type="ECO:0000256" key="11">
    <source>
        <dbReference type="ARBA" id="ARBA00023303"/>
    </source>
</evidence>
<dbReference type="OrthoDB" id="7626281at2"/>
<evidence type="ECO:0000256" key="10">
    <source>
        <dbReference type="ARBA" id="ARBA00023136"/>
    </source>
</evidence>
<comment type="similarity">
    <text evidence="2">Belongs to the TMEM175 family.</text>
</comment>
<proteinExistence type="inferred from homology"/>
<dbReference type="STRING" id="1993.SAMN04489713_102292"/>
<gene>
    <name evidence="14" type="ORF">SAMN04489713_102292</name>
</gene>
<dbReference type="Pfam" id="PF06736">
    <property type="entry name" value="TMEM175"/>
    <property type="match status" value="1"/>
</dbReference>
<keyword evidence="15" id="KW-1185">Reference proteome</keyword>
<evidence type="ECO:0000256" key="9">
    <source>
        <dbReference type="ARBA" id="ARBA00023065"/>
    </source>
</evidence>
<keyword evidence="9" id="KW-0406">Ion transport</keyword>
<feature type="transmembrane region" description="Helical" evidence="13">
    <location>
        <begin position="12"/>
        <end position="35"/>
    </location>
</feature>
<dbReference type="InParanoid" id="A0A1I4ZQJ9"/>
<evidence type="ECO:0000256" key="6">
    <source>
        <dbReference type="ARBA" id="ARBA00022826"/>
    </source>
</evidence>
<keyword evidence="5 13" id="KW-0812">Transmembrane</keyword>
<organism evidence="14 15">
    <name type="scientific">Actinomadura madurae</name>
    <dbReference type="NCBI Taxonomy" id="1993"/>
    <lineage>
        <taxon>Bacteria</taxon>
        <taxon>Bacillati</taxon>
        <taxon>Actinomycetota</taxon>
        <taxon>Actinomycetes</taxon>
        <taxon>Streptosporangiales</taxon>
        <taxon>Thermomonosporaceae</taxon>
        <taxon>Actinomadura</taxon>
    </lineage>
</organism>
<evidence type="ECO:0000256" key="7">
    <source>
        <dbReference type="ARBA" id="ARBA00022958"/>
    </source>
</evidence>
<feature type="transmembrane region" description="Helical" evidence="13">
    <location>
        <begin position="55"/>
        <end position="72"/>
    </location>
</feature>
<evidence type="ECO:0000313" key="15">
    <source>
        <dbReference type="Proteomes" id="UP000183413"/>
    </source>
</evidence>
<keyword evidence="10 13" id="KW-0472">Membrane</keyword>
<feature type="transmembrane region" description="Helical" evidence="13">
    <location>
        <begin position="120"/>
        <end position="142"/>
    </location>
</feature>
<evidence type="ECO:0000256" key="13">
    <source>
        <dbReference type="SAM" id="Phobius"/>
    </source>
</evidence>
<evidence type="ECO:0000256" key="12">
    <source>
        <dbReference type="ARBA" id="ARBA00034430"/>
    </source>
</evidence>
<dbReference type="AlphaFoldDB" id="A0A1I4ZQJ9"/>
<dbReference type="GO" id="GO:0015252">
    <property type="term" value="F:proton channel activity"/>
    <property type="evidence" value="ECO:0007669"/>
    <property type="project" value="InterPro"/>
</dbReference>
<dbReference type="GeneID" id="99649947"/>
<keyword evidence="7" id="KW-0630">Potassium</keyword>
<keyword evidence="4" id="KW-0633">Potassium transport</keyword>
<keyword evidence="3" id="KW-0813">Transport</keyword>
<dbReference type="GO" id="GO:0016020">
    <property type="term" value="C:membrane"/>
    <property type="evidence" value="ECO:0007669"/>
    <property type="project" value="UniProtKB-SubCell"/>
</dbReference>
<dbReference type="GO" id="GO:0005267">
    <property type="term" value="F:potassium channel activity"/>
    <property type="evidence" value="ECO:0007669"/>
    <property type="project" value="UniProtKB-KW"/>
</dbReference>
<dbReference type="InterPro" id="IPR010617">
    <property type="entry name" value="TMEM175-like"/>
</dbReference>
<dbReference type="RefSeq" id="WP_075020304.1">
    <property type="nucleotide sequence ID" value="NZ_CP083237.1"/>
</dbReference>
<feature type="transmembrane region" description="Helical" evidence="13">
    <location>
        <begin position="163"/>
        <end position="187"/>
    </location>
</feature>
<dbReference type="eggNOG" id="COG3548">
    <property type="taxonomic scope" value="Bacteria"/>
</dbReference>
<keyword evidence="6" id="KW-0631">Potassium channel</keyword>
<accession>A0A1I4ZQJ9</accession>
<sequence length="205" mass="22757">MTSRVISRDPDRLVLFTDAVVAIAVTVLVLPLVDVVTQTAEARRPSSEVITEHDAQVYGFLLSFVVILRLWFDHHRIFERISAYSKPLMGWNAAWLLSVVILPFPTEMVGAYSSDDRFTAVLYLGTILAATVCQTALTVIPYRDPEVASETDPPTIEAVRSGLSATLVVAVAFALAWTVPSFSYYALLLLALDRFLNRIWRLIGV</sequence>
<protein>
    <submittedName>
        <fullName evidence="14">Uncharacterized membrane protein</fullName>
    </submittedName>
</protein>
<reference evidence="14 15" key="1">
    <citation type="submission" date="2016-10" db="EMBL/GenBank/DDBJ databases">
        <authorList>
            <person name="de Groot N.N."/>
        </authorList>
    </citation>
    <scope>NUCLEOTIDE SEQUENCE [LARGE SCALE GENOMIC DNA]</scope>
    <source>
        <strain evidence="14 15">DSM 43067</strain>
    </source>
</reference>
<keyword evidence="11" id="KW-0407">Ion channel</keyword>
<evidence type="ECO:0000256" key="1">
    <source>
        <dbReference type="ARBA" id="ARBA00004141"/>
    </source>
</evidence>